<reference evidence="1" key="1">
    <citation type="submission" date="2021-05" db="EMBL/GenBank/DDBJ databases">
        <authorList>
            <person name="Pan Q."/>
            <person name="Jouanno E."/>
            <person name="Zahm M."/>
            <person name="Klopp C."/>
            <person name="Cabau C."/>
            <person name="Louis A."/>
            <person name="Berthelot C."/>
            <person name="Parey E."/>
            <person name="Roest Crollius H."/>
            <person name="Montfort J."/>
            <person name="Robinson-Rechavi M."/>
            <person name="Bouchez O."/>
            <person name="Lampietro C."/>
            <person name="Lopez Roques C."/>
            <person name="Donnadieu C."/>
            <person name="Postlethwait J."/>
            <person name="Bobe J."/>
            <person name="Dillon D."/>
            <person name="Chandos A."/>
            <person name="von Hippel F."/>
            <person name="Guiguen Y."/>
        </authorList>
    </citation>
    <scope>NUCLEOTIDE SEQUENCE</scope>
    <source>
        <strain evidence="1">YG-Jan2019</strain>
    </source>
</reference>
<evidence type="ECO:0000313" key="1">
    <source>
        <dbReference type="EMBL" id="KAJ8000807.1"/>
    </source>
</evidence>
<dbReference type="Proteomes" id="UP001157502">
    <property type="component" value="Chromosome 15"/>
</dbReference>
<evidence type="ECO:0000313" key="2">
    <source>
        <dbReference type="Proteomes" id="UP001157502"/>
    </source>
</evidence>
<protein>
    <submittedName>
        <fullName evidence="1">Uncharacterized protein</fullName>
    </submittedName>
</protein>
<name>A0ACC2GB80_DALPE</name>
<gene>
    <name evidence="1" type="ORF">DPEC_G00184150</name>
</gene>
<keyword evidence="2" id="KW-1185">Reference proteome</keyword>
<accession>A0ACC2GB80</accession>
<proteinExistence type="predicted"/>
<dbReference type="EMBL" id="CM055742">
    <property type="protein sequence ID" value="KAJ8000807.1"/>
    <property type="molecule type" value="Genomic_DNA"/>
</dbReference>
<comment type="caution">
    <text evidence="1">The sequence shown here is derived from an EMBL/GenBank/DDBJ whole genome shotgun (WGS) entry which is preliminary data.</text>
</comment>
<sequence length="531" mass="59355">MRGFTMDMSNAAAFQAQLASIVEALANTAVAEICKLVDDGYATLRLEISHGQKEIEHLRRKLVLTKIQNSRRSADRFGALRRTVHRRVDQDHVPRATVSSDGKSTAENRFTENEVGNFTQEVINLDGEMQIEDIQEAAPIKTEMLDPSKTEVAVQSVEERTANMIVAEPAASSSTETAKRMERQENPCKTFDTVEDTEPEPPTFQHHMSQYNRGKQEPQAAECVNWETDHQPMAYNLSQWTGSQETDHQPVKDPYNPGPDTLKLSVHQERRGGPGDPGVCMSTSGSLDWVPDVVLVDSVPIKVEADMSTEWSILGQEATSGPLGSVGRQLVNRGGGMDFGQTKYLSDTRNAEQDRNQGLRTRFPDFNGLSSRNSFPSPRVTVHPVPNRGQAPMPNFNRAMASSSKGLEKPLQQLASRSVKRQLRCNLCGKPFPQPAYLRRHMRVHTGEKPYGCSHCAKRFSHSHQMKMHERVHTGEKPFHCVFCGKCFTQSGHMKRHLLVHTGGRLQDVGLPEIQNSHEISIHEQLKTVIP</sequence>
<organism evidence="1 2">
    <name type="scientific">Dallia pectoralis</name>
    <name type="common">Alaska blackfish</name>
    <dbReference type="NCBI Taxonomy" id="75939"/>
    <lineage>
        <taxon>Eukaryota</taxon>
        <taxon>Metazoa</taxon>
        <taxon>Chordata</taxon>
        <taxon>Craniata</taxon>
        <taxon>Vertebrata</taxon>
        <taxon>Euteleostomi</taxon>
        <taxon>Actinopterygii</taxon>
        <taxon>Neopterygii</taxon>
        <taxon>Teleostei</taxon>
        <taxon>Protacanthopterygii</taxon>
        <taxon>Esociformes</taxon>
        <taxon>Umbridae</taxon>
        <taxon>Dallia</taxon>
    </lineage>
</organism>